<proteinExistence type="inferred from homology"/>
<dbReference type="InterPro" id="IPR019734">
    <property type="entry name" value="TPR_rpt"/>
</dbReference>
<evidence type="ECO:0000256" key="8">
    <source>
        <dbReference type="ARBA" id="ARBA00023049"/>
    </source>
</evidence>
<dbReference type="GO" id="GO:0051603">
    <property type="term" value="P:proteolysis involved in protein catabolic process"/>
    <property type="evidence" value="ECO:0007669"/>
    <property type="project" value="TreeGrafter"/>
</dbReference>
<dbReference type="Gene3D" id="1.25.40.10">
    <property type="entry name" value="Tetratricopeptide repeat domain"/>
    <property type="match status" value="1"/>
</dbReference>
<keyword evidence="6" id="KW-0378">Hydrolase</keyword>
<dbReference type="Pfam" id="PF13432">
    <property type="entry name" value="TPR_16"/>
    <property type="match status" value="1"/>
</dbReference>
<accession>A0A3B1A0M8</accession>
<dbReference type="InterPro" id="IPR030873">
    <property type="entry name" value="Protease_BepA"/>
</dbReference>
<dbReference type="PANTHER" id="PTHR22726">
    <property type="entry name" value="METALLOENDOPEPTIDASE OMA1"/>
    <property type="match status" value="1"/>
</dbReference>
<protein>
    <submittedName>
        <fullName evidence="10">Exported zinc metalloprotease YfgC</fullName>
    </submittedName>
</protein>
<dbReference type="Pfam" id="PF01435">
    <property type="entry name" value="Peptidase_M48"/>
    <property type="match status" value="1"/>
</dbReference>
<dbReference type="InterPro" id="IPR001915">
    <property type="entry name" value="Peptidase_M48"/>
</dbReference>
<evidence type="ECO:0000256" key="2">
    <source>
        <dbReference type="ARBA" id="ARBA00022670"/>
    </source>
</evidence>
<sequence>MKCLVKITIISLLLAGLSNRSTADELNLPDLGGAGSSGITALDEYRTGASVLRNIRRAGMVVDDPILTDYLNEIGYRLLANHDHGGTKFTFFLVNDAAINAFALPGGFIGINYGLFTQTDSESELASVFAHEIAHVTQRHYARAFDVGPTSSLPILAALIAAIVLGGDNGNVASAALATVAASQASKQINFTRHNEQEADRIGIQVLSDSGFNPERMATFFEKLERQSRTYGIEIPEFLRTHPVSISRISDAQGRARHLPKVKDNDSISYQLMRQRIIALANHDKKSNVSQYEEDLQKKQGLELDATRYGYVLSLLRIGKTEKAREQINILLEAYPIRIAFLLAQAEVEIEAKKPERAVKIYQHALKLYPNNESIMHDFIKLLVEQKQFQLVLTTLDTFLKKTPRNPVFYRYLAKSRAALNQQGGSHEALAEYYYQIGQFHQAVNHITIALKSSKDNFYASSRLEAKLKHIQEEIPNPSH</sequence>
<feature type="domain" description="Peptidase M48" evidence="9">
    <location>
        <begin position="68"/>
        <end position="255"/>
    </location>
</feature>
<dbReference type="GO" id="GO:0004222">
    <property type="term" value="F:metalloendopeptidase activity"/>
    <property type="evidence" value="ECO:0007669"/>
    <property type="project" value="InterPro"/>
</dbReference>
<dbReference type="PROSITE" id="PS50005">
    <property type="entry name" value="TPR"/>
    <property type="match status" value="1"/>
</dbReference>
<name>A0A3B1A0M8_9ZZZZ</name>
<reference evidence="10" key="1">
    <citation type="submission" date="2018-06" db="EMBL/GenBank/DDBJ databases">
        <authorList>
            <person name="Zhirakovskaya E."/>
        </authorList>
    </citation>
    <scope>NUCLEOTIDE SEQUENCE</scope>
</reference>
<dbReference type="Gene3D" id="3.30.2010.10">
    <property type="entry name" value="Metalloproteases ('zincins'), catalytic domain"/>
    <property type="match status" value="1"/>
</dbReference>
<gene>
    <name evidence="10" type="ORF">MNBD_GAMMA21-1641</name>
</gene>
<organism evidence="10">
    <name type="scientific">hydrothermal vent metagenome</name>
    <dbReference type="NCBI Taxonomy" id="652676"/>
    <lineage>
        <taxon>unclassified sequences</taxon>
        <taxon>metagenomes</taxon>
        <taxon>ecological metagenomes</taxon>
    </lineage>
</organism>
<dbReference type="InterPro" id="IPR011990">
    <property type="entry name" value="TPR-like_helical_dom_sf"/>
</dbReference>
<evidence type="ECO:0000256" key="7">
    <source>
        <dbReference type="ARBA" id="ARBA00022833"/>
    </source>
</evidence>
<evidence type="ECO:0000259" key="9">
    <source>
        <dbReference type="Pfam" id="PF01435"/>
    </source>
</evidence>
<keyword evidence="7" id="KW-0862">Zinc</keyword>
<dbReference type="HAMAP" id="MF_00997">
    <property type="entry name" value="Protease_BepA"/>
    <property type="match status" value="1"/>
</dbReference>
<evidence type="ECO:0000256" key="4">
    <source>
        <dbReference type="ARBA" id="ARBA00022729"/>
    </source>
</evidence>
<keyword evidence="3" id="KW-0479">Metal-binding</keyword>
<keyword evidence="2 10" id="KW-0645">Protease</keyword>
<dbReference type="InterPro" id="IPR051156">
    <property type="entry name" value="Mito/Outer_Membr_Metalloprot"/>
</dbReference>
<evidence type="ECO:0000256" key="6">
    <source>
        <dbReference type="ARBA" id="ARBA00022801"/>
    </source>
</evidence>
<dbReference type="GO" id="GO:0016020">
    <property type="term" value="C:membrane"/>
    <property type="evidence" value="ECO:0007669"/>
    <property type="project" value="InterPro"/>
</dbReference>
<dbReference type="SMART" id="SM00028">
    <property type="entry name" value="TPR"/>
    <property type="match status" value="2"/>
</dbReference>
<keyword evidence="5" id="KW-0574">Periplasm</keyword>
<evidence type="ECO:0000256" key="1">
    <source>
        <dbReference type="ARBA" id="ARBA00001947"/>
    </source>
</evidence>
<dbReference type="GO" id="GO:0046872">
    <property type="term" value="F:metal ion binding"/>
    <property type="evidence" value="ECO:0007669"/>
    <property type="project" value="UniProtKB-KW"/>
</dbReference>
<comment type="cofactor">
    <cofactor evidence="1">
        <name>Zn(2+)</name>
        <dbReference type="ChEBI" id="CHEBI:29105"/>
    </cofactor>
</comment>
<evidence type="ECO:0000313" key="10">
    <source>
        <dbReference type="EMBL" id="VAW95110.1"/>
    </source>
</evidence>
<keyword evidence="4" id="KW-0732">Signal</keyword>
<dbReference type="EMBL" id="UOFR01000031">
    <property type="protein sequence ID" value="VAW95110.1"/>
    <property type="molecule type" value="Genomic_DNA"/>
</dbReference>
<dbReference type="SUPFAM" id="SSF48452">
    <property type="entry name" value="TPR-like"/>
    <property type="match status" value="1"/>
</dbReference>
<dbReference type="PANTHER" id="PTHR22726:SF1">
    <property type="entry name" value="METALLOENDOPEPTIDASE OMA1, MITOCHONDRIAL"/>
    <property type="match status" value="1"/>
</dbReference>
<keyword evidence="8 10" id="KW-0482">Metalloprotease</keyword>
<evidence type="ECO:0000256" key="3">
    <source>
        <dbReference type="ARBA" id="ARBA00022723"/>
    </source>
</evidence>
<evidence type="ECO:0000256" key="5">
    <source>
        <dbReference type="ARBA" id="ARBA00022764"/>
    </source>
</evidence>
<dbReference type="AlphaFoldDB" id="A0A3B1A0M8"/>